<name>A0A9P4K344_9PLEO</name>
<dbReference type="AlphaFoldDB" id="A0A9P4K344"/>
<sequence length="295" mass="32574">MYASLTGGKYLLSNVSRRLAFRYSAGCKETSDARLLKVLTIARRRRHIPAAGSSSTITTTTNCVVKKMWQQSRGDTRIRVKMGIVQPPKRIVLSINESIPPPIQKAAPKKNTRMEKVDMFGMLRERAARNGSGKKTARLELRIAETLLVASSPHGARRSPDQATARALTKDGAVQPRASPIITRRLLNLFPNTTTLYKSLPPTSLTKRFFRLSSTPPPAPSTPSPGNHPPENISWTSKAEQTLPHITPPISQPRNRAASKLSSPRRIEQVVRRIQIVERRLSCIALIRAAATPAS</sequence>
<proteinExistence type="predicted"/>
<dbReference type="Proteomes" id="UP000800093">
    <property type="component" value="Unassembled WGS sequence"/>
</dbReference>
<evidence type="ECO:0000256" key="1">
    <source>
        <dbReference type="SAM" id="MobiDB-lite"/>
    </source>
</evidence>
<feature type="region of interest" description="Disordered" evidence="1">
    <location>
        <begin position="152"/>
        <end position="173"/>
    </location>
</feature>
<gene>
    <name evidence="2" type="ORF">CC78DRAFT_584837</name>
</gene>
<dbReference type="EMBL" id="ML986681">
    <property type="protein sequence ID" value="KAF2260417.1"/>
    <property type="molecule type" value="Genomic_DNA"/>
</dbReference>
<keyword evidence="3" id="KW-1185">Reference proteome</keyword>
<comment type="caution">
    <text evidence="2">The sequence shown here is derived from an EMBL/GenBank/DDBJ whole genome shotgun (WGS) entry which is preliminary data.</text>
</comment>
<feature type="compositionally biased region" description="Pro residues" evidence="1">
    <location>
        <begin position="215"/>
        <end position="228"/>
    </location>
</feature>
<reference evidence="3" key="1">
    <citation type="journal article" date="2020" name="Stud. Mycol.">
        <title>101 Dothideomycetes genomes: A test case for predicting lifestyles and emergence of pathogens.</title>
        <authorList>
            <person name="Haridas S."/>
            <person name="Albert R."/>
            <person name="Binder M."/>
            <person name="Bloem J."/>
            <person name="LaButti K."/>
            <person name="Salamov A."/>
            <person name="Andreopoulos B."/>
            <person name="Baker S."/>
            <person name="Barry K."/>
            <person name="Bills G."/>
            <person name="Bluhm B."/>
            <person name="Cannon C."/>
            <person name="Castanera R."/>
            <person name="Culley D."/>
            <person name="Daum C."/>
            <person name="Ezra D."/>
            <person name="Gonzalez J."/>
            <person name="Henrissat B."/>
            <person name="Kuo A."/>
            <person name="Liang C."/>
            <person name="Lipzen A."/>
            <person name="Lutzoni F."/>
            <person name="Magnuson J."/>
            <person name="Mondo S."/>
            <person name="Nolan M."/>
            <person name="Ohm R."/>
            <person name="Pangilinan J."/>
            <person name="Park H.-J."/>
            <person name="Ramirez L."/>
            <person name="Alfaro M."/>
            <person name="Sun H."/>
            <person name="Tritt A."/>
            <person name="Yoshinaga Y."/>
            <person name="Zwiers L.-H."/>
            <person name="Turgeon B."/>
            <person name="Goodwin S."/>
            <person name="Spatafora J."/>
            <person name="Crous P."/>
            <person name="Grigoriev I."/>
        </authorList>
    </citation>
    <scope>NUCLEOTIDE SEQUENCE [LARGE SCALE GENOMIC DNA]</scope>
    <source>
        <strain evidence="3">CBS 304.66</strain>
    </source>
</reference>
<organism evidence="2 3">
    <name type="scientific">Lojkania enalia</name>
    <dbReference type="NCBI Taxonomy" id="147567"/>
    <lineage>
        <taxon>Eukaryota</taxon>
        <taxon>Fungi</taxon>
        <taxon>Dikarya</taxon>
        <taxon>Ascomycota</taxon>
        <taxon>Pezizomycotina</taxon>
        <taxon>Dothideomycetes</taxon>
        <taxon>Pleosporomycetidae</taxon>
        <taxon>Pleosporales</taxon>
        <taxon>Pleosporales incertae sedis</taxon>
        <taxon>Lojkania</taxon>
    </lineage>
</organism>
<evidence type="ECO:0000313" key="2">
    <source>
        <dbReference type="EMBL" id="KAF2260417.1"/>
    </source>
</evidence>
<feature type="region of interest" description="Disordered" evidence="1">
    <location>
        <begin position="210"/>
        <end position="264"/>
    </location>
</feature>
<evidence type="ECO:0000313" key="3">
    <source>
        <dbReference type="Proteomes" id="UP000800093"/>
    </source>
</evidence>
<accession>A0A9P4K344</accession>
<protein>
    <submittedName>
        <fullName evidence="2">Uncharacterized protein</fullName>
    </submittedName>
</protein>